<accession>A0A5N6TZN5</accession>
<dbReference type="InterPro" id="IPR036249">
    <property type="entry name" value="Thioredoxin-like_sf"/>
</dbReference>
<keyword evidence="2" id="KW-1185">Reference proteome</keyword>
<evidence type="ECO:0008006" key="3">
    <source>
        <dbReference type="Google" id="ProtNLM"/>
    </source>
</evidence>
<evidence type="ECO:0000313" key="1">
    <source>
        <dbReference type="EMBL" id="KAE8151813.1"/>
    </source>
</evidence>
<reference evidence="1 2" key="1">
    <citation type="submission" date="2019-04" db="EMBL/GenBank/DDBJ databases">
        <title>Friends and foes A comparative genomics study of 23 Aspergillus species from section Flavi.</title>
        <authorList>
            <consortium name="DOE Joint Genome Institute"/>
            <person name="Kjaerbolling I."/>
            <person name="Vesth T."/>
            <person name="Frisvad J.C."/>
            <person name="Nybo J.L."/>
            <person name="Theobald S."/>
            <person name="Kildgaard S."/>
            <person name="Isbrandt T."/>
            <person name="Kuo A."/>
            <person name="Sato A."/>
            <person name="Lyhne E.K."/>
            <person name="Kogle M.E."/>
            <person name="Wiebenga A."/>
            <person name="Kun R.S."/>
            <person name="Lubbers R.J."/>
            <person name="Makela M.R."/>
            <person name="Barry K."/>
            <person name="Chovatia M."/>
            <person name="Clum A."/>
            <person name="Daum C."/>
            <person name="Haridas S."/>
            <person name="He G."/>
            <person name="LaButti K."/>
            <person name="Lipzen A."/>
            <person name="Mondo S."/>
            <person name="Riley R."/>
            <person name="Salamov A."/>
            <person name="Simmons B.A."/>
            <person name="Magnuson J.K."/>
            <person name="Henrissat B."/>
            <person name="Mortensen U.H."/>
            <person name="Larsen T.O."/>
            <person name="Devries R.P."/>
            <person name="Grigoriev I.V."/>
            <person name="Machida M."/>
            <person name="Baker S.E."/>
            <person name="Andersen M.R."/>
        </authorList>
    </citation>
    <scope>NUCLEOTIDE SEQUENCE [LARGE SCALE GENOMIC DNA]</scope>
    <source>
        <strain evidence="1 2">IBT 18842</strain>
    </source>
</reference>
<gene>
    <name evidence="1" type="ORF">BDV25DRAFT_138524</name>
</gene>
<dbReference type="Proteomes" id="UP000325780">
    <property type="component" value="Unassembled WGS sequence"/>
</dbReference>
<dbReference type="EMBL" id="ML742064">
    <property type="protein sequence ID" value="KAE8151813.1"/>
    <property type="molecule type" value="Genomic_DNA"/>
</dbReference>
<proteinExistence type="predicted"/>
<name>A0A5N6TZN5_ASPAV</name>
<dbReference type="SUPFAM" id="SSF52833">
    <property type="entry name" value="Thioredoxin-like"/>
    <property type="match status" value="1"/>
</dbReference>
<sequence length="114" mass="12877">MACTKITDVDTYHDVVGGTSYAVFNFRDCRCRPSDTDEAYEDIASYACTDTVAFYEVDMEDPMISQKAQVERPTLILYKDGREVERYTKPRPPQLEYLVSRALCGLTQISAGLS</sequence>
<organism evidence="1 2">
    <name type="scientific">Aspergillus avenaceus</name>
    <dbReference type="NCBI Taxonomy" id="36643"/>
    <lineage>
        <taxon>Eukaryota</taxon>
        <taxon>Fungi</taxon>
        <taxon>Dikarya</taxon>
        <taxon>Ascomycota</taxon>
        <taxon>Pezizomycotina</taxon>
        <taxon>Eurotiomycetes</taxon>
        <taxon>Eurotiomycetidae</taxon>
        <taxon>Eurotiales</taxon>
        <taxon>Aspergillaceae</taxon>
        <taxon>Aspergillus</taxon>
        <taxon>Aspergillus subgen. Circumdati</taxon>
    </lineage>
</organism>
<dbReference type="Gene3D" id="3.40.30.10">
    <property type="entry name" value="Glutaredoxin"/>
    <property type="match status" value="1"/>
</dbReference>
<dbReference type="AlphaFoldDB" id="A0A5N6TZN5"/>
<evidence type="ECO:0000313" key="2">
    <source>
        <dbReference type="Proteomes" id="UP000325780"/>
    </source>
</evidence>
<dbReference type="OrthoDB" id="2121326at2759"/>
<dbReference type="CDD" id="cd02947">
    <property type="entry name" value="TRX_family"/>
    <property type="match status" value="1"/>
</dbReference>
<protein>
    <recommendedName>
        <fullName evidence="3">Thioredoxin domain-containing protein</fullName>
    </recommendedName>
</protein>